<keyword evidence="2" id="KW-0804">Transcription</keyword>
<evidence type="ECO:0000256" key="2">
    <source>
        <dbReference type="ARBA" id="ARBA00022472"/>
    </source>
</evidence>
<sequence>MPVSFLQRRCLQTKASALVNQSSKPAKISKIRSKTKEAGGKLLPEGKKADSVIAYLRSQQFSDAHIDTLIGRCPRILNARVASNLEPKLRFLNENGFTGTLLPEIIISNPIILRRSLNGHLIPSLELLKTQLGKGNELALCTVIRRASWILTLDLDKVLRPNIMCLEKEGMPMSAILKLLTSQPRCLLGNIDRMLYGVQTVKKFGIKPYEPMFVYALRVVLSMAESNLKKKLEVFKSLGWSDADIKSSVVSQPLCLTCSKEKLTRNVEFLVKTMKVEPETIIANPKLVMYSLKKRIVPRYKVLKLLQEKKLVQKRMINSILNIPERDFATKYVLRYMDSVPQLWDVYNDLGFHSKTLGKRIGESIVVFWRWKQRAWSTRDCDSAGGFRLCRPPVAAGACDRYTVHPATVVNMDSWFAFTSVRRGVKIKQQKRQPRWWNKI</sequence>
<evidence type="ECO:0000256" key="3">
    <source>
        <dbReference type="ARBA" id="ARBA00022946"/>
    </source>
</evidence>
<dbReference type="PANTHER" id="PTHR13068">
    <property type="entry name" value="CGI-12 PROTEIN-RELATED"/>
    <property type="match status" value="1"/>
</dbReference>
<keyword evidence="2" id="KW-0805">Transcription regulation</keyword>
<dbReference type="Proteomes" id="UP001153076">
    <property type="component" value="Unassembled WGS sequence"/>
</dbReference>
<evidence type="ECO:0008006" key="6">
    <source>
        <dbReference type="Google" id="ProtNLM"/>
    </source>
</evidence>
<dbReference type="EMBL" id="JAKOGI010000258">
    <property type="protein sequence ID" value="KAJ8438332.1"/>
    <property type="molecule type" value="Genomic_DNA"/>
</dbReference>
<evidence type="ECO:0000256" key="1">
    <source>
        <dbReference type="ARBA" id="ARBA00007692"/>
    </source>
</evidence>
<comment type="similarity">
    <text evidence="1">Belongs to the mTERF family.</text>
</comment>
<evidence type="ECO:0000313" key="5">
    <source>
        <dbReference type="Proteomes" id="UP001153076"/>
    </source>
</evidence>
<dbReference type="SMART" id="SM00733">
    <property type="entry name" value="Mterf"/>
    <property type="match status" value="7"/>
</dbReference>
<keyword evidence="3" id="KW-0809">Transit peptide</keyword>
<dbReference type="AlphaFoldDB" id="A0A9Q1K8L4"/>
<comment type="caution">
    <text evidence="4">The sequence shown here is derived from an EMBL/GenBank/DDBJ whole genome shotgun (WGS) entry which is preliminary data.</text>
</comment>
<dbReference type="GO" id="GO:0003676">
    <property type="term" value="F:nucleic acid binding"/>
    <property type="evidence" value="ECO:0007669"/>
    <property type="project" value="InterPro"/>
</dbReference>
<keyword evidence="2" id="KW-0806">Transcription termination</keyword>
<name>A0A9Q1K8L4_9CARY</name>
<organism evidence="4 5">
    <name type="scientific">Carnegiea gigantea</name>
    <dbReference type="NCBI Taxonomy" id="171969"/>
    <lineage>
        <taxon>Eukaryota</taxon>
        <taxon>Viridiplantae</taxon>
        <taxon>Streptophyta</taxon>
        <taxon>Embryophyta</taxon>
        <taxon>Tracheophyta</taxon>
        <taxon>Spermatophyta</taxon>
        <taxon>Magnoliopsida</taxon>
        <taxon>eudicotyledons</taxon>
        <taxon>Gunneridae</taxon>
        <taxon>Pentapetalae</taxon>
        <taxon>Caryophyllales</taxon>
        <taxon>Cactineae</taxon>
        <taxon>Cactaceae</taxon>
        <taxon>Cactoideae</taxon>
        <taxon>Echinocereeae</taxon>
        <taxon>Carnegiea</taxon>
    </lineage>
</organism>
<dbReference type="OrthoDB" id="637682at2759"/>
<dbReference type="GO" id="GO:0006353">
    <property type="term" value="P:DNA-templated transcription termination"/>
    <property type="evidence" value="ECO:0007669"/>
    <property type="project" value="UniProtKB-KW"/>
</dbReference>
<evidence type="ECO:0000313" key="4">
    <source>
        <dbReference type="EMBL" id="KAJ8438332.1"/>
    </source>
</evidence>
<reference evidence="4" key="1">
    <citation type="submission" date="2022-04" db="EMBL/GenBank/DDBJ databases">
        <title>Carnegiea gigantea Genome sequencing and assembly v2.</title>
        <authorList>
            <person name="Copetti D."/>
            <person name="Sanderson M.J."/>
            <person name="Burquez A."/>
            <person name="Wojciechowski M.F."/>
        </authorList>
    </citation>
    <scope>NUCLEOTIDE SEQUENCE</scope>
    <source>
        <strain evidence="4">SGP5-SGP5p</strain>
        <tissue evidence="4">Aerial part</tissue>
    </source>
</reference>
<dbReference type="InterPro" id="IPR003690">
    <property type="entry name" value="MTERF"/>
</dbReference>
<keyword evidence="5" id="KW-1185">Reference proteome</keyword>
<gene>
    <name evidence="4" type="ORF">Cgig2_013380</name>
</gene>
<proteinExistence type="inferred from homology"/>
<dbReference type="Gene3D" id="1.25.70.10">
    <property type="entry name" value="Transcription termination factor 3, mitochondrial"/>
    <property type="match status" value="1"/>
</dbReference>
<dbReference type="InterPro" id="IPR038538">
    <property type="entry name" value="MTERF_sf"/>
</dbReference>
<dbReference type="FunFam" id="1.25.70.10:FF:000001">
    <property type="entry name" value="Mitochondrial transcription termination factor-like"/>
    <property type="match status" value="1"/>
</dbReference>
<dbReference type="PANTHER" id="PTHR13068:SF31">
    <property type="entry name" value="TRANSCRIPTION TERMINATION FACTOR MTERF2, CHLOROPLASTIC-LIKE"/>
    <property type="match status" value="1"/>
</dbReference>
<dbReference type="Pfam" id="PF02536">
    <property type="entry name" value="mTERF"/>
    <property type="match status" value="1"/>
</dbReference>
<protein>
    <recommendedName>
        <fullName evidence="6">Mitochondrial transcription termination factor</fullName>
    </recommendedName>
</protein>
<accession>A0A9Q1K8L4</accession>